<accession>A0A6J4KAI9</accession>
<evidence type="ECO:0008006" key="3">
    <source>
        <dbReference type="Google" id="ProtNLM"/>
    </source>
</evidence>
<feature type="chain" id="PRO_5026816881" description="Penicillin-binding protein activator LpoB" evidence="1">
    <location>
        <begin position="28"/>
        <end position="208"/>
    </location>
</feature>
<gene>
    <name evidence="2" type="ORF">AVDCRST_MAG11-791</name>
</gene>
<dbReference type="AlphaFoldDB" id="A0A6J4KAI9"/>
<keyword evidence="1" id="KW-0732">Signal</keyword>
<reference evidence="2" key="1">
    <citation type="submission" date="2020-02" db="EMBL/GenBank/DDBJ databases">
        <authorList>
            <person name="Meier V. D."/>
        </authorList>
    </citation>
    <scope>NUCLEOTIDE SEQUENCE</scope>
    <source>
        <strain evidence="2">AVDCRST_MAG11</strain>
    </source>
</reference>
<dbReference type="Gene3D" id="3.40.50.10610">
    <property type="entry name" value="ABC-type transport auxiliary lipoprotein component"/>
    <property type="match status" value="1"/>
</dbReference>
<name>A0A6J4KAI9_9BACT</name>
<dbReference type="EMBL" id="CADCTU010000166">
    <property type="protein sequence ID" value="CAA9300482.1"/>
    <property type="molecule type" value="Genomic_DNA"/>
</dbReference>
<sequence length="208" mass="22522">MPTPLGRALPRATAVLAVALLPLAAACATKKVSRIDPAAVTDLSGRWNDTDSRLVANQLIQQSLGADWARSHARAHGGDAPAVIVGGFANRSMEHIPVGTFVRDLERAYLSSGAVRVVAAGAERADVRAERADQQENARAATRARLAQEQGARYMLQGELQSIEDGAGREKVLFYQVDATLVDLESNVKVWAGQHKIKKYVERRRFGL</sequence>
<organism evidence="2">
    <name type="scientific">uncultured Gemmatimonadaceae bacterium</name>
    <dbReference type="NCBI Taxonomy" id="246130"/>
    <lineage>
        <taxon>Bacteria</taxon>
        <taxon>Pseudomonadati</taxon>
        <taxon>Gemmatimonadota</taxon>
        <taxon>Gemmatimonadia</taxon>
        <taxon>Gemmatimonadales</taxon>
        <taxon>Gemmatimonadaceae</taxon>
        <taxon>environmental samples</taxon>
    </lineage>
</organism>
<dbReference type="InterPro" id="IPR014094">
    <property type="entry name" value="LpoB"/>
</dbReference>
<protein>
    <recommendedName>
        <fullName evidence="3">Penicillin-binding protein activator LpoB</fullName>
    </recommendedName>
</protein>
<dbReference type="PROSITE" id="PS51257">
    <property type="entry name" value="PROKAR_LIPOPROTEIN"/>
    <property type="match status" value="1"/>
</dbReference>
<dbReference type="Pfam" id="PF13036">
    <property type="entry name" value="LpoB"/>
    <property type="match status" value="1"/>
</dbReference>
<proteinExistence type="predicted"/>
<feature type="signal peptide" evidence="1">
    <location>
        <begin position="1"/>
        <end position="27"/>
    </location>
</feature>
<evidence type="ECO:0000313" key="2">
    <source>
        <dbReference type="EMBL" id="CAA9300482.1"/>
    </source>
</evidence>
<evidence type="ECO:0000256" key="1">
    <source>
        <dbReference type="SAM" id="SignalP"/>
    </source>
</evidence>